<dbReference type="Gene3D" id="1.10.4030.10">
    <property type="entry name" value="Porin chaperone SurA, peptide-binding domain"/>
    <property type="match status" value="1"/>
</dbReference>
<dbReference type="InterPro" id="IPR027304">
    <property type="entry name" value="Trigger_fact/SurA_dom_sf"/>
</dbReference>
<dbReference type="Pfam" id="PF00639">
    <property type="entry name" value="Rotamase"/>
    <property type="match status" value="1"/>
</dbReference>
<evidence type="ECO:0000256" key="3">
    <source>
        <dbReference type="ARBA" id="ARBA00030642"/>
    </source>
</evidence>
<dbReference type="PANTHER" id="PTHR47637:SF1">
    <property type="entry name" value="CHAPERONE SURA"/>
    <property type="match status" value="1"/>
</dbReference>
<evidence type="ECO:0000313" key="8">
    <source>
        <dbReference type="Proteomes" id="UP000277498"/>
    </source>
</evidence>
<evidence type="ECO:0000256" key="2">
    <source>
        <dbReference type="ARBA" id="ARBA00022729"/>
    </source>
</evidence>
<dbReference type="OrthoDB" id="9791746at2"/>
<dbReference type="AlphaFoldDB" id="A0A3P5X5L0"/>
<feature type="domain" description="PpiC" evidence="6">
    <location>
        <begin position="181"/>
        <end position="279"/>
    </location>
</feature>
<evidence type="ECO:0000313" key="7">
    <source>
        <dbReference type="EMBL" id="VDC30145.1"/>
    </source>
</evidence>
<evidence type="ECO:0000256" key="5">
    <source>
        <dbReference type="PROSITE-ProRule" id="PRU00278"/>
    </source>
</evidence>
<dbReference type="RefSeq" id="WP_160144607.1">
    <property type="nucleotide sequence ID" value="NZ_UXAW01000075.1"/>
</dbReference>
<dbReference type="PANTHER" id="PTHR47637">
    <property type="entry name" value="CHAPERONE SURA"/>
    <property type="match status" value="1"/>
</dbReference>
<dbReference type="SUPFAM" id="SSF54534">
    <property type="entry name" value="FKBP-like"/>
    <property type="match status" value="1"/>
</dbReference>
<dbReference type="InterPro" id="IPR000297">
    <property type="entry name" value="PPIase_PpiC"/>
</dbReference>
<keyword evidence="2" id="KW-0732">Signal</keyword>
<dbReference type="EMBL" id="UXAW01000075">
    <property type="protein sequence ID" value="VDC30145.1"/>
    <property type="molecule type" value="Genomic_DNA"/>
</dbReference>
<dbReference type="InterPro" id="IPR046357">
    <property type="entry name" value="PPIase_dom_sf"/>
</dbReference>
<dbReference type="Proteomes" id="UP000277498">
    <property type="component" value="Unassembled WGS sequence"/>
</dbReference>
<gene>
    <name evidence="7" type="primary">surA</name>
    <name evidence="7" type="ORF">XINFAN_02450</name>
</gene>
<proteinExistence type="predicted"/>
<evidence type="ECO:0000256" key="1">
    <source>
        <dbReference type="ARBA" id="ARBA00018370"/>
    </source>
</evidence>
<evidence type="ECO:0000259" key="6">
    <source>
        <dbReference type="PROSITE" id="PS50198"/>
    </source>
</evidence>
<dbReference type="GO" id="GO:0003755">
    <property type="term" value="F:peptidyl-prolyl cis-trans isomerase activity"/>
    <property type="evidence" value="ECO:0007669"/>
    <property type="project" value="UniProtKB-KW"/>
</dbReference>
<dbReference type="PROSITE" id="PS50198">
    <property type="entry name" value="PPIC_PPIASE_2"/>
    <property type="match status" value="1"/>
</dbReference>
<evidence type="ECO:0000256" key="4">
    <source>
        <dbReference type="ARBA" id="ARBA00031484"/>
    </source>
</evidence>
<dbReference type="SUPFAM" id="SSF109998">
    <property type="entry name" value="Triger factor/SurA peptide-binding domain-like"/>
    <property type="match status" value="1"/>
</dbReference>
<dbReference type="Gene3D" id="3.10.50.40">
    <property type="match status" value="1"/>
</dbReference>
<keyword evidence="8" id="KW-1185">Reference proteome</keyword>
<sequence length="417" mass="45022">MTKPQDVQRMGQGSKTLGAALLAALLLGASGGAVTFPAPAMAQNLFAPRLYVNDQVITEYEVVQRALFLQLLNAPGDPETEAVKSLIDDRLRMTEAKRLGVKLTPEELANGMEEFASRASLTAEQLVAELQKVGIAPETYRDFVHAGAIWRKIVRDRYTGRVPVSEADVDKFLDSATRPRALKVLVSELVIPAEPGKEEAALALAKRLSQEITTEGGFAAAARQHSAAPTAPSGGRIPDWLPLSNLPPAISSQLLALGDGDVSAPVVVPGAVVLFQLRGIAKDERAAPVSVSVEWADLVIANDPAELARIRAGADTCNDLYALARGLPPEQLTIRSQNVAELSPEVGLELAKLDINEFAVLPRGDAIRLIMLCKRQPVTEAEPNRERIKEQILNQKLDGMAENYLEELRHAALIREP</sequence>
<accession>A0A3P5X5L0</accession>
<name>A0A3P5X5L0_9RHOB</name>
<keyword evidence="5" id="KW-0697">Rotamase</keyword>
<reference evidence="7 8" key="1">
    <citation type="submission" date="2018-11" db="EMBL/GenBank/DDBJ databases">
        <authorList>
            <person name="Criscuolo A."/>
        </authorList>
    </citation>
    <scope>NUCLEOTIDE SEQUENCE [LARGE SCALE GENOMIC DNA]</scope>
    <source>
        <strain evidence="7">ACIP111625</strain>
    </source>
</reference>
<keyword evidence="5 7" id="KW-0413">Isomerase</keyword>
<protein>
    <recommendedName>
        <fullName evidence="1">Parvulin-like PPIase</fullName>
    </recommendedName>
    <alternativeName>
        <fullName evidence="3">Peptidyl-prolyl cis-trans isomerase plp</fullName>
    </alternativeName>
    <alternativeName>
        <fullName evidence="4">Rotamase plp</fullName>
    </alternativeName>
</protein>
<organism evidence="7 8">
    <name type="scientific">Pseudogemmobacter humi</name>
    <dbReference type="NCBI Taxonomy" id="2483812"/>
    <lineage>
        <taxon>Bacteria</taxon>
        <taxon>Pseudomonadati</taxon>
        <taxon>Pseudomonadota</taxon>
        <taxon>Alphaproteobacteria</taxon>
        <taxon>Rhodobacterales</taxon>
        <taxon>Paracoccaceae</taxon>
        <taxon>Pseudogemmobacter</taxon>
    </lineage>
</organism>
<dbReference type="InterPro" id="IPR050280">
    <property type="entry name" value="OMP_Chaperone_SurA"/>
</dbReference>